<evidence type="ECO:0000313" key="3">
    <source>
        <dbReference type="EMBL" id="RED96677.1"/>
    </source>
</evidence>
<dbReference type="EMBL" id="QREG01000014">
    <property type="protein sequence ID" value="RED96677.1"/>
    <property type="molecule type" value="Genomic_DNA"/>
</dbReference>
<keyword evidence="4" id="KW-1185">Reference proteome</keyword>
<accession>A0A3D9L0H3</accession>
<dbReference type="SUPFAM" id="SSF140931">
    <property type="entry name" value="Fic-like"/>
    <property type="match status" value="1"/>
</dbReference>
<reference evidence="3 4" key="1">
    <citation type="submission" date="2018-07" db="EMBL/GenBank/DDBJ databases">
        <title>Genomic Encyclopedia of Type Strains, Phase IV (KMG-IV): sequencing the most valuable type-strain genomes for metagenomic binning, comparative biology and taxonomic classification.</title>
        <authorList>
            <person name="Goeker M."/>
        </authorList>
    </citation>
    <scope>NUCLEOTIDE SEQUENCE [LARGE SCALE GENOMIC DNA]</scope>
    <source>
        <strain evidence="3 4">DSM 4134</strain>
    </source>
</reference>
<evidence type="ECO:0000313" key="4">
    <source>
        <dbReference type="Proteomes" id="UP000256779"/>
    </source>
</evidence>
<feature type="active site" evidence="1">
    <location>
        <position position="133"/>
    </location>
</feature>
<dbReference type="RefSeq" id="WP_115868958.1">
    <property type="nucleotide sequence ID" value="NZ_QREG01000014.1"/>
</dbReference>
<feature type="domain" description="Fido" evidence="2">
    <location>
        <begin position="59"/>
        <end position="198"/>
    </location>
</feature>
<dbReference type="PANTHER" id="PTHR13504:SF39">
    <property type="entry name" value="CELL FILAMENTATION PROTEIN"/>
    <property type="match status" value="1"/>
</dbReference>
<sequence>MGLNLEYIDGQTPLDEEEKEGLKIPTISTREELDEFEQHNIEESLQWLLTRKFKPEQILSEKFIRDLHKRMFGEVWKWAGQFRSTQKNIGVDYWQIPTQLKMLLDDAMLWYRDSVFEPDELAIRFKHRIVSIHCFPNGNGRHSRLMADVIIEKIYGQEVFSWGAGDLSSNSQARTNYLKAVKAADHNDFNLLFQFSRT</sequence>
<dbReference type="Pfam" id="PF02661">
    <property type="entry name" value="Fic"/>
    <property type="match status" value="1"/>
</dbReference>
<gene>
    <name evidence="3" type="ORF">C7460_114136</name>
</gene>
<evidence type="ECO:0000259" key="2">
    <source>
        <dbReference type="PROSITE" id="PS51459"/>
    </source>
</evidence>
<dbReference type="InterPro" id="IPR003812">
    <property type="entry name" value="Fido"/>
</dbReference>
<dbReference type="Gene3D" id="1.10.3290.10">
    <property type="entry name" value="Fido-like domain"/>
    <property type="match status" value="1"/>
</dbReference>
<dbReference type="Proteomes" id="UP000256779">
    <property type="component" value="Unassembled WGS sequence"/>
</dbReference>
<dbReference type="PANTHER" id="PTHR13504">
    <property type="entry name" value="FIDO DOMAIN-CONTAINING PROTEIN DDB_G0283145"/>
    <property type="match status" value="1"/>
</dbReference>
<name>A0A3D9L0H3_MARFU</name>
<dbReference type="OrthoDB" id="9813719at2"/>
<dbReference type="AlphaFoldDB" id="A0A3D9L0H3"/>
<evidence type="ECO:0000256" key="1">
    <source>
        <dbReference type="PIRSR" id="PIRSR640198-1"/>
    </source>
</evidence>
<comment type="caution">
    <text evidence="3">The sequence shown here is derived from an EMBL/GenBank/DDBJ whole genome shotgun (WGS) entry which is preliminary data.</text>
</comment>
<dbReference type="NCBIfam" id="TIGR02613">
    <property type="entry name" value="mob_myst_B"/>
    <property type="match status" value="1"/>
</dbReference>
<dbReference type="InterPro" id="IPR040198">
    <property type="entry name" value="Fido_containing"/>
</dbReference>
<protein>
    <submittedName>
        <fullName evidence="3">Fic-DOC domain mobile mystery protein B</fullName>
    </submittedName>
</protein>
<dbReference type="PROSITE" id="PS51459">
    <property type="entry name" value="FIDO"/>
    <property type="match status" value="1"/>
</dbReference>
<organism evidence="3 4">
    <name type="scientific">Marinoscillum furvescens DSM 4134</name>
    <dbReference type="NCBI Taxonomy" id="1122208"/>
    <lineage>
        <taxon>Bacteria</taxon>
        <taxon>Pseudomonadati</taxon>
        <taxon>Bacteroidota</taxon>
        <taxon>Cytophagia</taxon>
        <taxon>Cytophagales</taxon>
        <taxon>Reichenbachiellaceae</taxon>
        <taxon>Marinoscillum</taxon>
    </lineage>
</organism>
<dbReference type="InterPro" id="IPR036597">
    <property type="entry name" value="Fido-like_dom_sf"/>
</dbReference>
<dbReference type="InterPro" id="IPR013436">
    <property type="entry name" value="Mobile_mystery_prot_B"/>
</dbReference>
<proteinExistence type="predicted"/>